<protein>
    <submittedName>
        <fullName evidence="2">Uncharacterized protein</fullName>
    </submittedName>
</protein>
<dbReference type="OrthoDB" id="5424391at2759"/>
<sequence length="427" mass="47834">MFRSSQVLLSQSIATLLHPRVPLSAPEARKLFNVLTTSFRSHLDAEHGQAVSEPGSEADSAGPATSKSAIQKRTRAQPLHRRDNHVDRHLQSILSNPLFNSGHIRPTGVPSPMAMFERAVAHGMMDIDKAAYCLRHEKEYIISSNPAKSRDGMKQSGAGLKVLRWLASSEAIDHGGHHLLFNPHFSTIFMQFLIAEGLRDAAWTLTTKALELLTVPLPSSKITERRTKMRTLLDNLIRAEISYGDVSLDSAYLCAEKAWSYMEGMPLDLRTRRLLLVPALNSLIGQTRESYGIRLPPSEERFESFLSLVTIVQGDRSFRFASAHLHLLHPSRPSAELALRTLRRWPRMVLQSNPIIKAPLVRRQAIGLGLNTTKFLLDNDRYSEADWVMQFLRSNFSEDLGEHQHQALNDQVAEASSLEMLSTIALA</sequence>
<feature type="region of interest" description="Disordered" evidence="1">
    <location>
        <begin position="45"/>
        <end position="85"/>
    </location>
</feature>
<dbReference type="RefSeq" id="XP_031874884.1">
    <property type="nucleotide sequence ID" value="XM_032010830.1"/>
</dbReference>
<feature type="compositionally biased region" description="Basic residues" evidence="1">
    <location>
        <begin position="70"/>
        <end position="79"/>
    </location>
</feature>
<proteinExistence type="predicted"/>
<evidence type="ECO:0000313" key="3">
    <source>
        <dbReference type="Proteomes" id="UP000254866"/>
    </source>
</evidence>
<comment type="caution">
    <text evidence="2">The sequence shown here is derived from an EMBL/GenBank/DDBJ whole genome shotgun (WGS) entry which is preliminary data.</text>
</comment>
<organism evidence="2 3">
    <name type="scientific">Venustampulla echinocandica</name>
    <dbReference type="NCBI Taxonomy" id="2656787"/>
    <lineage>
        <taxon>Eukaryota</taxon>
        <taxon>Fungi</taxon>
        <taxon>Dikarya</taxon>
        <taxon>Ascomycota</taxon>
        <taxon>Pezizomycotina</taxon>
        <taxon>Leotiomycetes</taxon>
        <taxon>Helotiales</taxon>
        <taxon>Pleuroascaceae</taxon>
        <taxon>Venustampulla</taxon>
    </lineage>
</organism>
<dbReference type="Proteomes" id="UP000254866">
    <property type="component" value="Unassembled WGS sequence"/>
</dbReference>
<name>A0A370U376_9HELO</name>
<accession>A0A370U376</accession>
<reference evidence="2 3" key="1">
    <citation type="journal article" date="2018" name="IMA Fungus">
        <title>IMA Genome-F 9: Draft genome sequence of Annulohypoxylon stygium, Aspergillus mulundensis, Berkeleyomyces basicola (syn. Thielaviopsis basicola), Ceratocystis smalleyi, two Cercospora beticola strains, Coleophoma cylindrospora, Fusarium fracticaudum, Phialophora cf. hyalina, and Morchella septimelata.</title>
        <authorList>
            <person name="Wingfield B.D."/>
            <person name="Bills G.F."/>
            <person name="Dong Y."/>
            <person name="Huang W."/>
            <person name="Nel W.J."/>
            <person name="Swalarsk-Parry B.S."/>
            <person name="Vaghefi N."/>
            <person name="Wilken P.M."/>
            <person name="An Z."/>
            <person name="de Beer Z.W."/>
            <person name="De Vos L."/>
            <person name="Chen L."/>
            <person name="Duong T.A."/>
            <person name="Gao Y."/>
            <person name="Hammerbacher A."/>
            <person name="Kikkert J.R."/>
            <person name="Li Y."/>
            <person name="Li H."/>
            <person name="Li K."/>
            <person name="Li Q."/>
            <person name="Liu X."/>
            <person name="Ma X."/>
            <person name="Naidoo K."/>
            <person name="Pethybridge S.J."/>
            <person name="Sun J."/>
            <person name="Steenkamp E.T."/>
            <person name="van der Nest M.A."/>
            <person name="van Wyk S."/>
            <person name="Wingfield M.J."/>
            <person name="Xiong C."/>
            <person name="Yue Q."/>
            <person name="Zhang X."/>
        </authorList>
    </citation>
    <scope>NUCLEOTIDE SEQUENCE [LARGE SCALE GENOMIC DNA]</scope>
    <source>
        <strain evidence="2 3">BP 5553</strain>
    </source>
</reference>
<dbReference type="GeneID" id="43595056"/>
<gene>
    <name evidence="2" type="ORF">BP5553_02207</name>
</gene>
<dbReference type="EMBL" id="NPIC01000001">
    <property type="protein sequence ID" value="RDL42228.1"/>
    <property type="molecule type" value="Genomic_DNA"/>
</dbReference>
<keyword evidence="3" id="KW-1185">Reference proteome</keyword>
<dbReference type="AlphaFoldDB" id="A0A370U376"/>
<evidence type="ECO:0000313" key="2">
    <source>
        <dbReference type="EMBL" id="RDL42228.1"/>
    </source>
</evidence>
<evidence type="ECO:0000256" key="1">
    <source>
        <dbReference type="SAM" id="MobiDB-lite"/>
    </source>
</evidence>